<proteinExistence type="predicted"/>
<dbReference type="CDD" id="cd00882">
    <property type="entry name" value="Ras_like_GTPase"/>
    <property type="match status" value="1"/>
</dbReference>
<evidence type="ECO:0000313" key="2">
    <source>
        <dbReference type="EMBL" id="KAE8369507.1"/>
    </source>
</evidence>
<keyword evidence="2" id="KW-0378">Hydrolase</keyword>
<dbReference type="InterPro" id="IPR027417">
    <property type="entry name" value="P-loop_NTPase"/>
</dbReference>
<dbReference type="RefSeq" id="XP_031932588.1">
    <property type="nucleotide sequence ID" value="XM_032071690.1"/>
</dbReference>
<dbReference type="Pfam" id="PF01926">
    <property type="entry name" value="MMR_HSR1"/>
    <property type="match status" value="1"/>
</dbReference>
<dbReference type="OrthoDB" id="4507091at2759"/>
<feature type="domain" description="G" evidence="1">
    <location>
        <begin position="1"/>
        <end position="67"/>
    </location>
</feature>
<dbReference type="AlphaFoldDB" id="A0A5N7AHZ8"/>
<evidence type="ECO:0000313" key="3">
    <source>
        <dbReference type="Proteomes" id="UP000326268"/>
    </source>
</evidence>
<dbReference type="EMBL" id="ML737573">
    <property type="protein sequence ID" value="KAE8369507.1"/>
    <property type="molecule type" value="Genomic_DNA"/>
</dbReference>
<dbReference type="Proteomes" id="UP000326268">
    <property type="component" value="Unassembled WGS sequence"/>
</dbReference>
<dbReference type="GO" id="GO:0005525">
    <property type="term" value="F:GTP binding"/>
    <property type="evidence" value="ECO:0007669"/>
    <property type="project" value="InterPro"/>
</dbReference>
<organism evidence="2 3">
    <name type="scientific">Aspergillus caelatus</name>
    <dbReference type="NCBI Taxonomy" id="61420"/>
    <lineage>
        <taxon>Eukaryota</taxon>
        <taxon>Fungi</taxon>
        <taxon>Dikarya</taxon>
        <taxon>Ascomycota</taxon>
        <taxon>Pezizomycotina</taxon>
        <taxon>Eurotiomycetes</taxon>
        <taxon>Eurotiomycetidae</taxon>
        <taxon>Eurotiales</taxon>
        <taxon>Aspergillaceae</taxon>
        <taxon>Aspergillus</taxon>
        <taxon>Aspergillus subgen. Circumdati</taxon>
    </lineage>
</organism>
<sequence length="199" mass="21583">MGMTGVGKTTFISTLTDSDLTVGHGLSSCTKDIDVVETIINGQKVHLIDTPGFDDTDLSDTEILKTIAADVRVQGSALKNIRIFRSLVGEDNMTNVILVTTRWDSVTEVEGELRLQELLGKDKFWGGMITAGARHEALHNVEIDSQRIVQSLLGQPPVESELQRELKAGKSLEQTGAGQVVSGELRKMEQRHVGGGCRA</sequence>
<keyword evidence="3" id="KW-1185">Reference proteome</keyword>
<gene>
    <name evidence="2" type="ORF">BDV27DRAFT_152999</name>
</gene>
<accession>A0A5N7AHZ8</accession>
<reference evidence="2 3" key="1">
    <citation type="submission" date="2019-04" db="EMBL/GenBank/DDBJ databases">
        <title>Friends and foes A comparative genomics studyof 23 Aspergillus species from section Flavi.</title>
        <authorList>
            <consortium name="DOE Joint Genome Institute"/>
            <person name="Kjaerbolling I."/>
            <person name="Vesth T."/>
            <person name="Frisvad J.C."/>
            <person name="Nybo J.L."/>
            <person name="Theobald S."/>
            <person name="Kildgaard S."/>
            <person name="Isbrandt T."/>
            <person name="Kuo A."/>
            <person name="Sato A."/>
            <person name="Lyhne E.K."/>
            <person name="Kogle M.E."/>
            <person name="Wiebenga A."/>
            <person name="Kun R.S."/>
            <person name="Lubbers R.J."/>
            <person name="Makela M.R."/>
            <person name="Barry K."/>
            <person name="Chovatia M."/>
            <person name="Clum A."/>
            <person name="Daum C."/>
            <person name="Haridas S."/>
            <person name="He G."/>
            <person name="LaButti K."/>
            <person name="Lipzen A."/>
            <person name="Mondo S."/>
            <person name="Riley R."/>
            <person name="Salamov A."/>
            <person name="Simmons B.A."/>
            <person name="Magnuson J.K."/>
            <person name="Henrissat B."/>
            <person name="Mortensen U.H."/>
            <person name="Larsen T.O."/>
            <person name="Devries R.P."/>
            <person name="Grigoriev I.V."/>
            <person name="Machida M."/>
            <person name="Baker S.E."/>
            <person name="Andersen M.R."/>
        </authorList>
    </citation>
    <scope>NUCLEOTIDE SEQUENCE [LARGE SCALE GENOMIC DNA]</scope>
    <source>
        <strain evidence="2 3">CBS 763.97</strain>
    </source>
</reference>
<dbReference type="GeneID" id="43656136"/>
<dbReference type="InterPro" id="IPR006073">
    <property type="entry name" value="GTP-bd"/>
</dbReference>
<dbReference type="Gene3D" id="3.40.50.300">
    <property type="entry name" value="P-loop containing nucleotide triphosphate hydrolases"/>
    <property type="match status" value="1"/>
</dbReference>
<dbReference type="SUPFAM" id="SSF52540">
    <property type="entry name" value="P-loop containing nucleoside triphosphate hydrolases"/>
    <property type="match status" value="1"/>
</dbReference>
<dbReference type="GO" id="GO:0016787">
    <property type="term" value="F:hydrolase activity"/>
    <property type="evidence" value="ECO:0007669"/>
    <property type="project" value="UniProtKB-KW"/>
</dbReference>
<evidence type="ECO:0000259" key="1">
    <source>
        <dbReference type="Pfam" id="PF01926"/>
    </source>
</evidence>
<name>A0A5N7AHZ8_9EURO</name>
<protein>
    <submittedName>
        <fullName evidence="2">P-loop containing nucleoside triphosphate hydrolase protein</fullName>
    </submittedName>
</protein>